<sequence>AQVLNNGQFSIQLCQFTASVVIEANGCDWWPIRRSETEIVTPSGPATRVTDVGTLRPDSGLTCRKAASKVGISRVLIGVNHEADCIRRQLRTMSSLGVCNFKGFKFDVVGQRDGNFSRKTCINKWVRMRPLQYAPLPISSKPKKGLRISNKLSIETDSGLNAVDGSEESKSLIKRSYQIPNLSEIKSLVSEICDTNSIAEVELKLGTLHLHVTRDLTEKAEPSVPQTTVASPAAVNVGATIEAGSSNGSVPSTALVVSKEASPSPEGIKPFLDRAADEGIVILPSPRVGVFQRSRTIKGKRTPPACKEKQIVKEGQVLCYVQQLGGEVPVESDVSGEVIRILRKEGEAVGYGDPLIAILPSFPGIKKLQ</sequence>
<dbReference type="PANTHER" id="PTHR47597:SF1">
    <property type="entry name" value="IS A MEMBER OF THE PF|00364 BIOTIN-REQUIRING ENZYMES FAMILY-RELATED"/>
    <property type="match status" value="1"/>
</dbReference>
<gene>
    <name evidence="2" type="ORF">LITE_LOCUS19153</name>
</gene>
<evidence type="ECO:0000259" key="1">
    <source>
        <dbReference type="Pfam" id="PF00364"/>
    </source>
</evidence>
<evidence type="ECO:0000313" key="3">
    <source>
        <dbReference type="Proteomes" id="UP001154282"/>
    </source>
</evidence>
<dbReference type="SUPFAM" id="SSF51230">
    <property type="entry name" value="Single hybrid motif"/>
    <property type="match status" value="1"/>
</dbReference>
<accession>A0AAV0KL32</accession>
<keyword evidence="3" id="KW-1185">Reference proteome</keyword>
<dbReference type="Pfam" id="PF00364">
    <property type="entry name" value="Biotin_lipoyl"/>
    <property type="match status" value="1"/>
</dbReference>
<dbReference type="Proteomes" id="UP001154282">
    <property type="component" value="Unassembled WGS sequence"/>
</dbReference>
<feature type="domain" description="Lipoyl-binding" evidence="1">
    <location>
        <begin position="302"/>
        <end position="358"/>
    </location>
</feature>
<dbReference type="InterPro" id="IPR011053">
    <property type="entry name" value="Single_hybrid_motif"/>
</dbReference>
<reference evidence="2" key="1">
    <citation type="submission" date="2022-08" db="EMBL/GenBank/DDBJ databases">
        <authorList>
            <person name="Gutierrez-Valencia J."/>
        </authorList>
    </citation>
    <scope>NUCLEOTIDE SEQUENCE</scope>
</reference>
<evidence type="ECO:0000313" key="2">
    <source>
        <dbReference type="EMBL" id="CAI0422500.1"/>
    </source>
</evidence>
<proteinExistence type="predicted"/>
<dbReference type="FunFam" id="2.40.50.100:FF:000059">
    <property type="entry name" value="Biotin/lipoyl attachment domain-containing protein"/>
    <property type="match status" value="1"/>
</dbReference>
<dbReference type="EMBL" id="CAMGYJ010000005">
    <property type="protein sequence ID" value="CAI0422500.1"/>
    <property type="molecule type" value="Genomic_DNA"/>
</dbReference>
<dbReference type="InterPro" id="IPR000089">
    <property type="entry name" value="Biotin_lipoyl"/>
</dbReference>
<organism evidence="2 3">
    <name type="scientific">Linum tenue</name>
    <dbReference type="NCBI Taxonomy" id="586396"/>
    <lineage>
        <taxon>Eukaryota</taxon>
        <taxon>Viridiplantae</taxon>
        <taxon>Streptophyta</taxon>
        <taxon>Embryophyta</taxon>
        <taxon>Tracheophyta</taxon>
        <taxon>Spermatophyta</taxon>
        <taxon>Magnoliopsida</taxon>
        <taxon>eudicotyledons</taxon>
        <taxon>Gunneridae</taxon>
        <taxon>Pentapetalae</taxon>
        <taxon>rosids</taxon>
        <taxon>fabids</taxon>
        <taxon>Malpighiales</taxon>
        <taxon>Linaceae</taxon>
        <taxon>Linum</taxon>
    </lineage>
</organism>
<name>A0AAV0KL32_9ROSI</name>
<feature type="non-terminal residue" evidence="2">
    <location>
        <position position="1"/>
    </location>
</feature>
<dbReference type="CDD" id="cd06850">
    <property type="entry name" value="biotinyl_domain"/>
    <property type="match status" value="1"/>
</dbReference>
<protein>
    <recommendedName>
        <fullName evidence="1">Lipoyl-binding domain-containing protein</fullName>
    </recommendedName>
</protein>
<dbReference type="Gene3D" id="2.40.50.100">
    <property type="match status" value="1"/>
</dbReference>
<comment type="caution">
    <text evidence="2">The sequence shown here is derived from an EMBL/GenBank/DDBJ whole genome shotgun (WGS) entry which is preliminary data.</text>
</comment>
<dbReference type="AlphaFoldDB" id="A0AAV0KL32"/>
<dbReference type="InterPro" id="IPR053217">
    <property type="entry name" value="ACC_Biotin_Carrier"/>
</dbReference>
<dbReference type="PANTHER" id="PTHR47597">
    <property type="entry name" value="IS A MEMBER OF THE PF|00364 BIOTIN-REQUIRING ENZYMES FAMILY-RELATED"/>
    <property type="match status" value="1"/>
</dbReference>